<sequence length="207" mass="22321">TTGTTLWLGAQVLSAYLASAIEFKPNRGRALELGAGVGYLALTLASLGYDVVTSDIEPVVSRVLAPNAAAAPRGCGAIDAREIDWFDAVRAAQAGEAGTEGRTESLALLDAQYDIVVTTDTIYAPEMTPALWAALERAAAPKPGRRTPTVYIGLERRDPRVVDAALEMGRQRGCTMRRVAHARLVKALEKAGWQWADEDWEGIEVWK</sequence>
<dbReference type="Proteomes" id="UP000053611">
    <property type="component" value="Unassembled WGS sequence"/>
</dbReference>
<evidence type="ECO:0000313" key="2">
    <source>
        <dbReference type="Proteomes" id="UP000053611"/>
    </source>
</evidence>
<dbReference type="Pfam" id="PF10294">
    <property type="entry name" value="Methyltransf_16"/>
    <property type="match status" value="1"/>
</dbReference>
<dbReference type="PANTHER" id="PTHR14614">
    <property type="entry name" value="HEPATOCELLULAR CARCINOMA-ASSOCIATED ANTIGEN"/>
    <property type="match status" value="1"/>
</dbReference>
<accession>A0A0J0XPZ6</accession>
<dbReference type="GO" id="GO:0005737">
    <property type="term" value="C:cytoplasm"/>
    <property type="evidence" value="ECO:0007669"/>
    <property type="project" value="TreeGrafter"/>
</dbReference>
<gene>
    <name evidence="1" type="ORF">CC85DRAFT_238326</name>
</gene>
<keyword evidence="2" id="KW-1185">Reference proteome</keyword>
<organism evidence="1 2">
    <name type="scientific">Cutaneotrichosporon oleaginosum</name>
    <dbReference type="NCBI Taxonomy" id="879819"/>
    <lineage>
        <taxon>Eukaryota</taxon>
        <taxon>Fungi</taxon>
        <taxon>Dikarya</taxon>
        <taxon>Basidiomycota</taxon>
        <taxon>Agaricomycotina</taxon>
        <taxon>Tremellomycetes</taxon>
        <taxon>Trichosporonales</taxon>
        <taxon>Trichosporonaceae</taxon>
        <taxon>Cutaneotrichosporon</taxon>
    </lineage>
</organism>
<dbReference type="GO" id="GO:0005634">
    <property type="term" value="C:nucleus"/>
    <property type="evidence" value="ECO:0007669"/>
    <property type="project" value="TreeGrafter"/>
</dbReference>
<dbReference type="SUPFAM" id="SSF53335">
    <property type="entry name" value="S-adenosyl-L-methionine-dependent methyltransferases"/>
    <property type="match status" value="1"/>
</dbReference>
<proteinExistence type="predicted"/>
<name>A0A0J0XPZ6_9TREE</name>
<reference evidence="1 2" key="1">
    <citation type="submission" date="2015-03" db="EMBL/GenBank/DDBJ databases">
        <title>Genomics and transcriptomics of the oil-accumulating basidiomycete yeast T. oleaginosus allow insights into substrate utilization and the diverse evolutionary trajectories of mating systems in fungi.</title>
        <authorList>
            <consortium name="DOE Joint Genome Institute"/>
            <person name="Kourist R."/>
            <person name="Kracht O."/>
            <person name="Bracharz F."/>
            <person name="Lipzen A."/>
            <person name="Nolan M."/>
            <person name="Ohm R."/>
            <person name="Grigoriev I."/>
            <person name="Sun S."/>
            <person name="Heitman J."/>
            <person name="Bruck T."/>
            <person name="Nowrousian M."/>
        </authorList>
    </citation>
    <scope>NUCLEOTIDE SEQUENCE [LARGE SCALE GENOMIC DNA]</scope>
    <source>
        <strain evidence="1 2">IBC0246</strain>
    </source>
</reference>
<dbReference type="GeneID" id="28980713"/>
<evidence type="ECO:0000313" key="1">
    <source>
        <dbReference type="EMBL" id="KLT43196.1"/>
    </source>
</evidence>
<feature type="non-terminal residue" evidence="1">
    <location>
        <position position="1"/>
    </location>
</feature>
<dbReference type="Gene3D" id="3.40.50.150">
    <property type="entry name" value="Vaccinia Virus protein VP39"/>
    <property type="match status" value="1"/>
</dbReference>
<feature type="non-terminal residue" evidence="1">
    <location>
        <position position="207"/>
    </location>
</feature>
<dbReference type="PANTHER" id="PTHR14614:SF162">
    <property type="entry name" value="EXPRESSED PROTEIN"/>
    <property type="match status" value="1"/>
</dbReference>
<dbReference type="EMBL" id="KQ087197">
    <property type="protein sequence ID" value="KLT43196.1"/>
    <property type="molecule type" value="Genomic_DNA"/>
</dbReference>
<dbReference type="InterPro" id="IPR019410">
    <property type="entry name" value="Methyltransf_16"/>
</dbReference>
<evidence type="ECO:0008006" key="3">
    <source>
        <dbReference type="Google" id="ProtNLM"/>
    </source>
</evidence>
<dbReference type="CDD" id="cd02440">
    <property type="entry name" value="AdoMet_MTases"/>
    <property type="match status" value="1"/>
</dbReference>
<dbReference type="OrthoDB" id="194386at2759"/>
<dbReference type="AlphaFoldDB" id="A0A0J0XPZ6"/>
<dbReference type="GO" id="GO:0008757">
    <property type="term" value="F:S-adenosylmethionine-dependent methyltransferase activity"/>
    <property type="evidence" value="ECO:0007669"/>
    <property type="project" value="UniProtKB-ARBA"/>
</dbReference>
<protein>
    <recommendedName>
        <fullName evidence="3">S-adenosyl-L-methionine-dependent methyltransferase</fullName>
    </recommendedName>
</protein>
<dbReference type="InterPro" id="IPR029063">
    <property type="entry name" value="SAM-dependent_MTases_sf"/>
</dbReference>